<dbReference type="InterPro" id="IPR050204">
    <property type="entry name" value="AraC_XylS_family_regulators"/>
</dbReference>
<evidence type="ECO:0000259" key="4">
    <source>
        <dbReference type="PROSITE" id="PS01124"/>
    </source>
</evidence>
<proteinExistence type="predicted"/>
<dbReference type="RefSeq" id="WP_150903782.1">
    <property type="nucleotide sequence ID" value="NZ_VTWT01000005.1"/>
</dbReference>
<dbReference type="InterPro" id="IPR018060">
    <property type="entry name" value="HTH_AraC"/>
</dbReference>
<keyword evidence="6" id="KW-1185">Reference proteome</keyword>
<feature type="domain" description="HTH araC/xylS-type" evidence="4">
    <location>
        <begin position="219"/>
        <end position="311"/>
    </location>
</feature>
<evidence type="ECO:0000313" key="5">
    <source>
        <dbReference type="EMBL" id="KAA9333615.1"/>
    </source>
</evidence>
<evidence type="ECO:0000313" key="6">
    <source>
        <dbReference type="Proteomes" id="UP000326570"/>
    </source>
</evidence>
<dbReference type="PROSITE" id="PS01124">
    <property type="entry name" value="HTH_ARAC_FAMILY_2"/>
    <property type="match status" value="1"/>
</dbReference>
<organism evidence="5 6">
    <name type="scientific">Adhaeribacter soli</name>
    <dbReference type="NCBI Taxonomy" id="2607655"/>
    <lineage>
        <taxon>Bacteria</taxon>
        <taxon>Pseudomonadati</taxon>
        <taxon>Bacteroidota</taxon>
        <taxon>Cytophagia</taxon>
        <taxon>Cytophagales</taxon>
        <taxon>Hymenobacteraceae</taxon>
        <taxon>Adhaeribacter</taxon>
    </lineage>
</organism>
<dbReference type="Proteomes" id="UP000326570">
    <property type="component" value="Unassembled WGS sequence"/>
</dbReference>
<keyword evidence="2" id="KW-0238">DNA-binding</keyword>
<dbReference type="EMBL" id="VTWT01000005">
    <property type="protein sequence ID" value="KAA9333615.1"/>
    <property type="molecule type" value="Genomic_DNA"/>
</dbReference>
<evidence type="ECO:0000256" key="1">
    <source>
        <dbReference type="ARBA" id="ARBA00023015"/>
    </source>
</evidence>
<dbReference type="Gene3D" id="1.10.10.60">
    <property type="entry name" value="Homeodomain-like"/>
    <property type="match status" value="2"/>
</dbReference>
<dbReference type="Pfam" id="PF12833">
    <property type="entry name" value="HTH_18"/>
    <property type="match status" value="1"/>
</dbReference>
<dbReference type="GO" id="GO:0043565">
    <property type="term" value="F:sequence-specific DNA binding"/>
    <property type="evidence" value="ECO:0007669"/>
    <property type="project" value="InterPro"/>
</dbReference>
<sequence length="311" mass="35156">MDLLTPAGSETCKPLYSSQCDLLHIDASYTAGFKDLAENSIISSLYHTYEAALQPKSFGLKYVAEGLESYWFRGKKYQVSGGKYLLVNESVPVVDVRIASAATLGMCVNIEAELLTDVLFQLLHPDDIDSFENLPRYLLSPEILVREAMAGKQLQVLLNKLISCAVSGSYGAPASELIFELVCILVQENLEFINAYYRLKTARLTTRRELFQRLLIGKEMLEESLFTGTSMKQVADTCCLSEFRFYRLFRQAFQVSPYHYLLQKRIEKSLELNKQGLRWSEIAYLLNFTDLAAFSKAFKKVTGVPPSGYSF</sequence>
<reference evidence="5 6" key="1">
    <citation type="submission" date="2019-09" db="EMBL/GenBank/DDBJ databases">
        <title>Genome sequence of Adhaeribacter sp. M2.</title>
        <authorList>
            <person name="Srinivasan S."/>
        </authorList>
    </citation>
    <scope>NUCLEOTIDE SEQUENCE [LARGE SCALE GENOMIC DNA]</scope>
    <source>
        <strain evidence="5 6">M2</strain>
    </source>
</reference>
<dbReference type="SMART" id="SM00342">
    <property type="entry name" value="HTH_ARAC"/>
    <property type="match status" value="1"/>
</dbReference>
<keyword evidence="3" id="KW-0804">Transcription</keyword>
<dbReference type="PANTHER" id="PTHR46796">
    <property type="entry name" value="HTH-TYPE TRANSCRIPTIONAL ACTIVATOR RHAS-RELATED"/>
    <property type="match status" value="1"/>
</dbReference>
<comment type="caution">
    <text evidence="5">The sequence shown here is derived from an EMBL/GenBank/DDBJ whole genome shotgun (WGS) entry which is preliminary data.</text>
</comment>
<name>A0A5N1ITW5_9BACT</name>
<dbReference type="GO" id="GO:0003700">
    <property type="term" value="F:DNA-binding transcription factor activity"/>
    <property type="evidence" value="ECO:0007669"/>
    <property type="project" value="InterPro"/>
</dbReference>
<dbReference type="SUPFAM" id="SSF46689">
    <property type="entry name" value="Homeodomain-like"/>
    <property type="match status" value="2"/>
</dbReference>
<dbReference type="InterPro" id="IPR009057">
    <property type="entry name" value="Homeodomain-like_sf"/>
</dbReference>
<evidence type="ECO:0000256" key="3">
    <source>
        <dbReference type="ARBA" id="ARBA00023163"/>
    </source>
</evidence>
<evidence type="ECO:0000256" key="2">
    <source>
        <dbReference type="ARBA" id="ARBA00023125"/>
    </source>
</evidence>
<dbReference type="PANTHER" id="PTHR46796:SF6">
    <property type="entry name" value="ARAC SUBFAMILY"/>
    <property type="match status" value="1"/>
</dbReference>
<accession>A0A5N1ITW5</accession>
<dbReference type="AlphaFoldDB" id="A0A5N1ITW5"/>
<gene>
    <name evidence="5" type="ORF">F0P94_10200</name>
</gene>
<keyword evidence="1" id="KW-0805">Transcription regulation</keyword>
<protein>
    <submittedName>
        <fullName evidence="5">Helix-turn-helix transcriptional regulator</fullName>
    </submittedName>
</protein>